<reference evidence="2 3" key="1">
    <citation type="submission" date="2012-08" db="EMBL/GenBank/DDBJ databases">
        <title>Oryza genome evolution.</title>
        <authorList>
            <person name="Wing R.A."/>
        </authorList>
    </citation>
    <scope>NUCLEOTIDE SEQUENCE</scope>
</reference>
<evidence type="ECO:0000313" key="3">
    <source>
        <dbReference type="Proteomes" id="UP000032180"/>
    </source>
</evidence>
<feature type="compositionally biased region" description="Basic and acidic residues" evidence="1">
    <location>
        <begin position="57"/>
        <end position="66"/>
    </location>
</feature>
<evidence type="ECO:0000313" key="2">
    <source>
        <dbReference type="EnsemblPlants" id="LPERR01G10530.1"/>
    </source>
</evidence>
<sequence>MSHLGGGVRGIEEERDGAAEELDGGVVPTSRSNRGHGCAVPISAALAPPPPPPPGCPREKDGGERGFRRRGRVACH</sequence>
<keyword evidence="3" id="KW-1185">Reference proteome</keyword>
<dbReference type="AlphaFoldDB" id="A0A0D9UZM8"/>
<feature type="compositionally biased region" description="Basic residues" evidence="1">
    <location>
        <begin position="67"/>
        <end position="76"/>
    </location>
</feature>
<protein>
    <submittedName>
        <fullName evidence="2">Uncharacterized protein</fullName>
    </submittedName>
</protein>
<dbReference type="EnsemblPlants" id="LPERR01G10530.1">
    <property type="protein sequence ID" value="LPERR01G10530.1"/>
    <property type="gene ID" value="LPERR01G10530"/>
</dbReference>
<dbReference type="Gramene" id="LPERR01G10530.1">
    <property type="protein sequence ID" value="LPERR01G10530.1"/>
    <property type="gene ID" value="LPERR01G10530"/>
</dbReference>
<dbReference type="HOGENOM" id="CLU_2658014_0_0_1"/>
<organism evidence="2 3">
    <name type="scientific">Leersia perrieri</name>
    <dbReference type="NCBI Taxonomy" id="77586"/>
    <lineage>
        <taxon>Eukaryota</taxon>
        <taxon>Viridiplantae</taxon>
        <taxon>Streptophyta</taxon>
        <taxon>Embryophyta</taxon>
        <taxon>Tracheophyta</taxon>
        <taxon>Spermatophyta</taxon>
        <taxon>Magnoliopsida</taxon>
        <taxon>Liliopsida</taxon>
        <taxon>Poales</taxon>
        <taxon>Poaceae</taxon>
        <taxon>BOP clade</taxon>
        <taxon>Oryzoideae</taxon>
        <taxon>Oryzeae</taxon>
        <taxon>Oryzinae</taxon>
        <taxon>Leersia</taxon>
    </lineage>
</organism>
<reference evidence="3" key="2">
    <citation type="submission" date="2013-12" db="EMBL/GenBank/DDBJ databases">
        <authorList>
            <person name="Yu Y."/>
            <person name="Lee S."/>
            <person name="de Baynast K."/>
            <person name="Wissotski M."/>
            <person name="Liu L."/>
            <person name="Talag J."/>
            <person name="Goicoechea J."/>
            <person name="Angelova A."/>
            <person name="Jetty R."/>
            <person name="Kudrna D."/>
            <person name="Golser W."/>
            <person name="Rivera L."/>
            <person name="Zhang J."/>
            <person name="Wing R."/>
        </authorList>
    </citation>
    <scope>NUCLEOTIDE SEQUENCE</scope>
</reference>
<accession>A0A0D9UZM8</accession>
<feature type="region of interest" description="Disordered" evidence="1">
    <location>
        <begin position="1"/>
        <end position="76"/>
    </location>
</feature>
<name>A0A0D9UZM8_9ORYZ</name>
<dbReference type="Proteomes" id="UP000032180">
    <property type="component" value="Chromosome 1"/>
</dbReference>
<evidence type="ECO:0000256" key="1">
    <source>
        <dbReference type="SAM" id="MobiDB-lite"/>
    </source>
</evidence>
<reference evidence="2" key="3">
    <citation type="submission" date="2015-04" db="UniProtKB">
        <authorList>
            <consortium name="EnsemblPlants"/>
        </authorList>
    </citation>
    <scope>IDENTIFICATION</scope>
</reference>
<proteinExistence type="predicted"/>
<feature type="compositionally biased region" description="Pro residues" evidence="1">
    <location>
        <begin position="47"/>
        <end position="56"/>
    </location>
</feature>